<dbReference type="InterPro" id="IPR050706">
    <property type="entry name" value="Cyclic-di-GMP_PDE-like"/>
</dbReference>
<dbReference type="SUPFAM" id="SSF141868">
    <property type="entry name" value="EAL domain-like"/>
    <property type="match status" value="1"/>
</dbReference>
<dbReference type="Pfam" id="PF00563">
    <property type="entry name" value="EAL"/>
    <property type="match status" value="1"/>
</dbReference>
<dbReference type="Gene3D" id="3.20.20.450">
    <property type="entry name" value="EAL domain"/>
    <property type="match status" value="1"/>
</dbReference>
<reference evidence="3" key="1">
    <citation type="journal article" date="2022" name="Int. J. Syst. Evol. Microbiol.">
        <title>Anaeromyxobacter oryzae sp. nov., Anaeromyxobacter diazotrophicus sp. nov. and Anaeromyxobacter paludicola sp. nov., isolated from paddy soils.</title>
        <authorList>
            <person name="Itoh H."/>
            <person name="Xu Z."/>
            <person name="Mise K."/>
            <person name="Masuda Y."/>
            <person name="Ushijima N."/>
            <person name="Hayakawa C."/>
            <person name="Shiratori Y."/>
            <person name="Senoo K."/>
        </authorList>
    </citation>
    <scope>NUCLEOTIDE SEQUENCE [LARGE SCALE GENOMIC DNA]</scope>
    <source>
        <strain evidence="3">Red630</strain>
    </source>
</reference>
<name>A0ABM7XD84_9BACT</name>
<evidence type="ECO:0000313" key="2">
    <source>
        <dbReference type="EMBL" id="BDG09793.1"/>
    </source>
</evidence>
<organism evidence="2 3">
    <name type="scientific">Anaeromyxobacter paludicola</name>
    <dbReference type="NCBI Taxonomy" id="2918171"/>
    <lineage>
        <taxon>Bacteria</taxon>
        <taxon>Pseudomonadati</taxon>
        <taxon>Myxococcota</taxon>
        <taxon>Myxococcia</taxon>
        <taxon>Myxococcales</taxon>
        <taxon>Cystobacterineae</taxon>
        <taxon>Anaeromyxobacteraceae</taxon>
        <taxon>Anaeromyxobacter</taxon>
    </lineage>
</organism>
<dbReference type="EMBL" id="AP025592">
    <property type="protein sequence ID" value="BDG09793.1"/>
    <property type="molecule type" value="Genomic_DNA"/>
</dbReference>
<evidence type="ECO:0000259" key="1">
    <source>
        <dbReference type="PROSITE" id="PS50883"/>
    </source>
</evidence>
<evidence type="ECO:0000313" key="3">
    <source>
        <dbReference type="Proteomes" id="UP001162734"/>
    </source>
</evidence>
<dbReference type="CDD" id="cd01948">
    <property type="entry name" value="EAL"/>
    <property type="match status" value="1"/>
</dbReference>
<protein>
    <submittedName>
        <fullName evidence="2">Diguanylate phosphodiesterase</fullName>
    </submittedName>
</protein>
<dbReference type="SMART" id="SM00052">
    <property type="entry name" value="EAL"/>
    <property type="match status" value="1"/>
</dbReference>
<dbReference type="PROSITE" id="PS50883">
    <property type="entry name" value="EAL"/>
    <property type="match status" value="1"/>
</dbReference>
<dbReference type="InterPro" id="IPR001633">
    <property type="entry name" value="EAL_dom"/>
</dbReference>
<proteinExistence type="predicted"/>
<dbReference type="InterPro" id="IPR035919">
    <property type="entry name" value="EAL_sf"/>
</dbReference>
<sequence>MRRNLMDPIESSQPDEHLPHLSVAEVAAAVREGRYGAEYQPIVSVGTGEVLGFEALSRFHAEDGAPISPAVAFAALHRQPALLFEIELEMKRFQLAHAPPAPLHLNLDPDSFAAGWRLDGSNALLDLLAAPAPAPRVVEVIENVTVSDAVQGRALVAALRRRALCVALDDIGAPDTLLSLEALQAAAVWKLDRSWVARASDPGQLRLLEALVALAVRLDKRTVLEGVETADHLRLAEALGVDAVQGFLHRERFTSARARAAPALPRLSGLDLSQEP</sequence>
<dbReference type="Proteomes" id="UP001162734">
    <property type="component" value="Chromosome"/>
</dbReference>
<gene>
    <name evidence="2" type="ORF">AMPC_29060</name>
</gene>
<dbReference type="PANTHER" id="PTHR33121:SF76">
    <property type="entry name" value="SIGNALING PROTEIN"/>
    <property type="match status" value="1"/>
</dbReference>
<accession>A0ABM7XD84</accession>
<dbReference type="PANTHER" id="PTHR33121">
    <property type="entry name" value="CYCLIC DI-GMP PHOSPHODIESTERASE PDEF"/>
    <property type="match status" value="1"/>
</dbReference>
<feature type="domain" description="EAL" evidence="1">
    <location>
        <begin position="19"/>
        <end position="266"/>
    </location>
</feature>
<keyword evidence="3" id="KW-1185">Reference proteome</keyword>